<accession>A0ACC0K7F5</accession>
<dbReference type="Proteomes" id="UP001064048">
    <property type="component" value="Chromosome 7"/>
</dbReference>
<name>A0ACC0K7F5_CHOFU</name>
<proteinExistence type="predicted"/>
<evidence type="ECO:0000313" key="1">
    <source>
        <dbReference type="EMBL" id="KAI8432394.1"/>
    </source>
</evidence>
<keyword evidence="2" id="KW-1185">Reference proteome</keyword>
<sequence>MLLKINTMFRLIVFLAFAVKINNAAVAILPHVETPPEFGDQKGCYVPVLKRVLEYNRPYSPTDSCVQYTCKVTNETYLYT</sequence>
<dbReference type="EMBL" id="CM046107">
    <property type="protein sequence ID" value="KAI8432394.1"/>
    <property type="molecule type" value="Genomic_DNA"/>
</dbReference>
<protein>
    <submittedName>
        <fullName evidence="1">Uncharacterized protein</fullName>
    </submittedName>
</protein>
<gene>
    <name evidence="1" type="ORF">MSG28_004792</name>
</gene>
<comment type="caution">
    <text evidence="1">The sequence shown here is derived from an EMBL/GenBank/DDBJ whole genome shotgun (WGS) entry which is preliminary data.</text>
</comment>
<reference evidence="1 2" key="1">
    <citation type="journal article" date="2022" name="Genome Biol. Evol.">
        <title>The Spruce Budworm Genome: Reconstructing the Evolutionary History of Antifreeze Proteins.</title>
        <authorList>
            <person name="Beliveau C."/>
            <person name="Gagne P."/>
            <person name="Picq S."/>
            <person name="Vernygora O."/>
            <person name="Keeling C.I."/>
            <person name="Pinkney K."/>
            <person name="Doucet D."/>
            <person name="Wen F."/>
            <person name="Johnston J.S."/>
            <person name="Maaroufi H."/>
            <person name="Boyle B."/>
            <person name="Laroche J."/>
            <person name="Dewar K."/>
            <person name="Juretic N."/>
            <person name="Blackburn G."/>
            <person name="Nisole A."/>
            <person name="Brunet B."/>
            <person name="Brandao M."/>
            <person name="Lumley L."/>
            <person name="Duan J."/>
            <person name="Quan G."/>
            <person name="Lucarotti C.J."/>
            <person name="Roe A.D."/>
            <person name="Sperling F.A.H."/>
            <person name="Levesque R.C."/>
            <person name="Cusson M."/>
        </authorList>
    </citation>
    <scope>NUCLEOTIDE SEQUENCE [LARGE SCALE GENOMIC DNA]</scope>
    <source>
        <strain evidence="1">Glfc:IPQL:Cfum</strain>
    </source>
</reference>
<organism evidence="1 2">
    <name type="scientific">Choristoneura fumiferana</name>
    <name type="common">Spruce budworm moth</name>
    <name type="synonym">Archips fumiferana</name>
    <dbReference type="NCBI Taxonomy" id="7141"/>
    <lineage>
        <taxon>Eukaryota</taxon>
        <taxon>Metazoa</taxon>
        <taxon>Ecdysozoa</taxon>
        <taxon>Arthropoda</taxon>
        <taxon>Hexapoda</taxon>
        <taxon>Insecta</taxon>
        <taxon>Pterygota</taxon>
        <taxon>Neoptera</taxon>
        <taxon>Endopterygota</taxon>
        <taxon>Lepidoptera</taxon>
        <taxon>Glossata</taxon>
        <taxon>Ditrysia</taxon>
        <taxon>Tortricoidea</taxon>
        <taxon>Tortricidae</taxon>
        <taxon>Tortricinae</taxon>
        <taxon>Choristoneura</taxon>
    </lineage>
</organism>
<evidence type="ECO:0000313" key="2">
    <source>
        <dbReference type="Proteomes" id="UP001064048"/>
    </source>
</evidence>